<evidence type="ECO:0000313" key="3">
    <source>
        <dbReference type="Proteomes" id="UP000476055"/>
    </source>
</evidence>
<dbReference type="EMBL" id="VUMU01000002">
    <property type="protein sequence ID" value="MST57263.1"/>
    <property type="molecule type" value="Genomic_DNA"/>
</dbReference>
<reference evidence="2 3" key="1">
    <citation type="submission" date="2019-08" db="EMBL/GenBank/DDBJ databases">
        <title>In-depth cultivation of the pig gut microbiome towards novel bacterial diversity and tailored functional studies.</title>
        <authorList>
            <person name="Wylensek D."/>
            <person name="Hitch T.C.A."/>
            <person name="Clavel T."/>
        </authorList>
    </citation>
    <scope>NUCLEOTIDE SEQUENCE [LARGE SCALE GENOMIC DNA]</scope>
    <source>
        <strain evidence="2 3">WCA3-601-WT-6H</strain>
    </source>
</reference>
<comment type="caution">
    <text evidence="2">The sequence shown here is derived from an EMBL/GenBank/DDBJ whole genome shotgun (WGS) entry which is preliminary data.</text>
</comment>
<keyword evidence="1" id="KW-0175">Coiled coil</keyword>
<accession>A0A6L5YGL1</accession>
<evidence type="ECO:0000313" key="2">
    <source>
        <dbReference type="EMBL" id="MST57263.1"/>
    </source>
</evidence>
<feature type="coiled-coil region" evidence="1">
    <location>
        <begin position="77"/>
        <end position="104"/>
    </location>
</feature>
<name>A0A6L5YGL1_9FIRM</name>
<proteinExistence type="predicted"/>
<organism evidence="2 3">
    <name type="scientific">Waltera intestinalis</name>
    <dbReference type="NCBI Taxonomy" id="2606635"/>
    <lineage>
        <taxon>Bacteria</taxon>
        <taxon>Bacillati</taxon>
        <taxon>Bacillota</taxon>
        <taxon>Clostridia</taxon>
        <taxon>Lachnospirales</taxon>
        <taxon>Lachnospiraceae</taxon>
        <taxon>Waltera</taxon>
    </lineage>
</organism>
<dbReference type="Proteomes" id="UP000476055">
    <property type="component" value="Unassembled WGS sequence"/>
</dbReference>
<dbReference type="RefSeq" id="WP_154495229.1">
    <property type="nucleotide sequence ID" value="NZ_VUMU01000002.1"/>
</dbReference>
<protein>
    <submittedName>
        <fullName evidence="2">Uncharacterized protein</fullName>
    </submittedName>
</protein>
<keyword evidence="3" id="KW-1185">Reference proteome</keyword>
<sequence length="116" mass="13190">MEMSNEEIIRRYKQAKHKPSQIQILADLNACPKSKILEIISGEIFDNHAAARTTVPQEPHKKVEVVNSPYGEIDALESFVTDRMDELENQIKAMENEYKNLSAALLVIGQYKEMAT</sequence>
<dbReference type="AlphaFoldDB" id="A0A6L5YGL1"/>
<evidence type="ECO:0000256" key="1">
    <source>
        <dbReference type="SAM" id="Coils"/>
    </source>
</evidence>
<gene>
    <name evidence="2" type="ORF">FYJ59_03210</name>
</gene>